<reference evidence="4" key="1">
    <citation type="submission" date="2025-08" db="UniProtKB">
        <authorList>
            <consortium name="RefSeq"/>
        </authorList>
    </citation>
    <scope>IDENTIFICATION</scope>
</reference>
<evidence type="ECO:0000256" key="1">
    <source>
        <dbReference type="RuleBase" id="RU367089"/>
    </source>
</evidence>
<feature type="compositionally biased region" description="Low complexity" evidence="2">
    <location>
        <begin position="566"/>
        <end position="583"/>
    </location>
</feature>
<feature type="region of interest" description="Disordered" evidence="2">
    <location>
        <begin position="789"/>
        <end position="829"/>
    </location>
</feature>
<keyword evidence="3" id="KW-1185">Reference proteome</keyword>
<feature type="compositionally biased region" description="Polar residues" evidence="2">
    <location>
        <begin position="642"/>
        <end position="656"/>
    </location>
</feature>
<feature type="transmembrane region" description="Helical" evidence="1">
    <location>
        <begin position="736"/>
        <end position="753"/>
    </location>
</feature>
<evidence type="ECO:0000313" key="3">
    <source>
        <dbReference type="Proteomes" id="UP000079169"/>
    </source>
</evidence>
<proteinExistence type="inferred from homology"/>
<feature type="transmembrane region" description="Helical" evidence="1">
    <location>
        <begin position="90"/>
        <end position="109"/>
    </location>
</feature>
<feature type="compositionally biased region" description="Polar residues" evidence="2">
    <location>
        <begin position="321"/>
        <end position="332"/>
    </location>
</feature>
<feature type="compositionally biased region" description="Low complexity" evidence="2">
    <location>
        <begin position="608"/>
        <end position="624"/>
    </location>
</feature>
<comment type="similarity">
    <text evidence="1">Belongs to the pecanex family.</text>
</comment>
<dbReference type="GeneID" id="103520536"/>
<comment type="subcellular location">
    <subcellularLocation>
        <location evidence="1">Membrane</location>
        <topology evidence="1">Multi-pass membrane protein</topology>
    </subcellularLocation>
</comment>
<dbReference type="PANTHER" id="PTHR12372">
    <property type="entry name" value="PECANEX"/>
    <property type="match status" value="1"/>
</dbReference>
<keyword evidence="1" id="KW-1133">Transmembrane helix</keyword>
<feature type="compositionally biased region" description="Polar residues" evidence="2">
    <location>
        <begin position="547"/>
        <end position="558"/>
    </location>
</feature>
<keyword evidence="1" id="KW-0812">Transmembrane</keyword>
<dbReference type="InterPro" id="IPR039797">
    <property type="entry name" value="Pecanex"/>
</dbReference>
<feature type="compositionally biased region" description="Polar residues" evidence="2">
    <location>
        <begin position="296"/>
        <end position="307"/>
    </location>
</feature>
<feature type="compositionally biased region" description="Acidic residues" evidence="2">
    <location>
        <begin position="440"/>
        <end position="456"/>
    </location>
</feature>
<dbReference type="GO" id="GO:0005783">
    <property type="term" value="C:endoplasmic reticulum"/>
    <property type="evidence" value="ECO:0007669"/>
    <property type="project" value="TreeGrafter"/>
</dbReference>
<dbReference type="Proteomes" id="UP000079169">
    <property type="component" value="Unplaced"/>
</dbReference>
<dbReference type="GO" id="GO:0007029">
    <property type="term" value="P:endoplasmic reticulum organization"/>
    <property type="evidence" value="ECO:0007669"/>
    <property type="project" value="TreeGrafter"/>
</dbReference>
<organism evidence="3 4">
    <name type="scientific">Diaphorina citri</name>
    <name type="common">Asian citrus psyllid</name>
    <dbReference type="NCBI Taxonomy" id="121845"/>
    <lineage>
        <taxon>Eukaryota</taxon>
        <taxon>Metazoa</taxon>
        <taxon>Ecdysozoa</taxon>
        <taxon>Arthropoda</taxon>
        <taxon>Hexapoda</taxon>
        <taxon>Insecta</taxon>
        <taxon>Pterygota</taxon>
        <taxon>Neoptera</taxon>
        <taxon>Paraneoptera</taxon>
        <taxon>Hemiptera</taxon>
        <taxon>Sternorrhyncha</taxon>
        <taxon>Psylloidea</taxon>
        <taxon>Psyllidae</taxon>
        <taxon>Diaphorininae</taxon>
        <taxon>Diaphorina</taxon>
    </lineage>
</organism>
<dbReference type="PaxDb" id="121845-A0A1S3DLA4"/>
<protein>
    <recommendedName>
        <fullName evidence="1">Pecanex-like protein</fullName>
    </recommendedName>
</protein>
<feature type="compositionally biased region" description="Polar residues" evidence="2">
    <location>
        <begin position="223"/>
        <end position="257"/>
    </location>
</feature>
<comment type="caution">
    <text evidence="1">Lacks conserved residue(s) required for the propagation of feature annotation.</text>
</comment>
<evidence type="ECO:0000313" key="4">
    <source>
        <dbReference type="RefSeq" id="XP_008483856.1"/>
    </source>
</evidence>
<feature type="region of interest" description="Disordered" evidence="2">
    <location>
        <begin position="642"/>
        <end position="662"/>
    </location>
</feature>
<dbReference type="RefSeq" id="XP_008483856.1">
    <property type="nucleotide sequence ID" value="XM_008485634.1"/>
</dbReference>
<feature type="region of interest" description="Disordered" evidence="2">
    <location>
        <begin position="168"/>
        <end position="464"/>
    </location>
</feature>
<feature type="transmembrane region" description="Helical" evidence="1">
    <location>
        <begin position="702"/>
        <end position="724"/>
    </location>
</feature>
<name>A0A1S3DLA4_DIACI</name>
<gene>
    <name evidence="4" type="primary">LOC103520536</name>
</gene>
<feature type="compositionally biased region" description="Polar residues" evidence="2">
    <location>
        <begin position="368"/>
        <end position="378"/>
    </location>
</feature>
<dbReference type="AlphaFoldDB" id="A0A1S3DLA4"/>
<dbReference type="GO" id="GO:0016020">
    <property type="term" value="C:membrane"/>
    <property type="evidence" value="ECO:0007669"/>
    <property type="project" value="UniProtKB-SubCell"/>
</dbReference>
<feature type="compositionally biased region" description="Basic and acidic residues" evidence="2">
    <location>
        <begin position="806"/>
        <end position="829"/>
    </location>
</feature>
<sequence>MNQMNSTLRVIFSESPSNLLENDLELVNVLQNRFNFMDSLETPVQQTQEPKRYYQKLWPCLCNTFHLYLWLLLFCLPLIIYFYITVSSVYIWTGYVVFVSTLIGLIKIMNLKLHRLFDTTECILEDNTSGGALSATSGLTNNSRFLQALNSADTNNNAGAVPEVIELQDMKSPSGVQDEEDSLQYTEETKPPPVVNSTNYKVDVHRKNSTSNEEESGEELRAGTSQSQGNKDNVQSDNVTDKQMSPGTSEEFCSSTGAEAVGSSSNIASSSNIPSKSRHKASGGASERSRKKTEQRSNSIDVFFSNQQKRREEEEEYLKTIPSTSTTSSAFELSNPPPGAITGQGRDKGLVFWNNNNQWRHREGSAEPGSQQASSSGNIHHRNMKEFARDFSFASGPGNKNKRLNKSTGGGSEIVVYPIVEKNEQAQTSGRFHVQQVEKENEEEDEEEEEEEDEVEESKSPLLRKKSAITSISMCSVDRTHSYNQNNAKPLCKQDSMNSNSDKSKYSYDSISEKQKSDKHSASYDIGSFDSIDSETKSGIVRHVKETSPSMIIQTSPVGSLPNIDVTSVGGSRKSSSPSVNSGCDVKKHQREGPEPGVEYVDERPKRSLSNLSKLSQKSSPSMHSGEHVAEASCEVYDRTQGKTLPASSTHQSSESIRGDEKEKPLSSSVDFELDWRVNTCFMYFLEQIDIYMFGGNATCSVLSAVFCVFRSLLSVFLLFGFAYAGLSEPKSSQHILFSIYCGLVVATSYHLSRCSSDPMPIWNIVKKYLCPMEDDQLEAKLHEKKIKAETSRKMHRKERKTSSISRHEESFREERSPSESINRIDQELHDPLPMKLIHTVNARLKRESEGQCRESERD</sequence>
<feature type="compositionally biased region" description="Basic and acidic residues" evidence="2">
    <location>
        <begin position="502"/>
        <end position="522"/>
    </location>
</feature>
<accession>A0A1S3DLA4</accession>
<evidence type="ECO:0000256" key="2">
    <source>
        <dbReference type="SAM" id="MobiDB-lite"/>
    </source>
</evidence>
<feature type="compositionally biased region" description="Basic and acidic residues" evidence="2">
    <location>
        <begin position="585"/>
        <end position="594"/>
    </location>
</feature>
<feature type="transmembrane region" description="Helical" evidence="1">
    <location>
        <begin position="65"/>
        <end position="84"/>
    </location>
</feature>
<dbReference type="KEGG" id="dci:103520536"/>
<feature type="region of interest" description="Disordered" evidence="2">
    <location>
        <begin position="476"/>
        <end position="625"/>
    </location>
</feature>
<keyword evidence="1" id="KW-0472">Membrane</keyword>
<feature type="compositionally biased region" description="Low complexity" evidence="2">
    <location>
        <begin position="263"/>
        <end position="275"/>
    </location>
</feature>
<dbReference type="PANTHER" id="PTHR12372:SF7">
    <property type="entry name" value="PROTEIN PECANEX"/>
    <property type="match status" value="1"/>
</dbReference>